<dbReference type="Gene3D" id="1.10.287.1260">
    <property type="match status" value="1"/>
</dbReference>
<accession>A0A9Q4KUL4</accession>
<feature type="domain" description="Mechanosensitive ion channel MscS" evidence="9">
    <location>
        <begin position="111"/>
        <end position="176"/>
    </location>
</feature>
<feature type="region of interest" description="Disordered" evidence="7">
    <location>
        <begin position="303"/>
        <end position="328"/>
    </location>
</feature>
<sequence>MSDIINTSIIFESSIFAAPVYGETTLGNILWFIIILILAVIIAKIISLNLSRFLKDRVRKNDLNLITKAIYWGIFFIGFLIALPNLPVDLSGLLVAGGVFGIIIGFAAQSVVSNLISGIFLIFEQPLKIGDNVLIEDTLIIVEDIRIFSTIGKTFEGIYVRIPNEKIFTTTITNYVANTARRFEYDVEIRYQDDASRAIQIIEALIENEPFCLKNPGPSVFVDELAADGVMIKTRMWAPSEVWWDIRTTMLWKIKCALEEDGMEIPFPQRTLWLNPDDEDPSTPKLIHKKDHVAEVRMHTCKPQHPAQEKNLPNSIIAYNGPDESDKD</sequence>
<feature type="domain" description="Mechanosensitive ion channel transmembrane helices 2/3" evidence="11">
    <location>
        <begin position="70"/>
        <end position="109"/>
    </location>
</feature>
<evidence type="ECO:0000256" key="3">
    <source>
        <dbReference type="ARBA" id="ARBA00022475"/>
    </source>
</evidence>
<dbReference type="InterPro" id="IPR023408">
    <property type="entry name" value="MscS_beta-dom_sf"/>
</dbReference>
<feature type="transmembrane region" description="Helical" evidence="8">
    <location>
        <begin position="93"/>
        <end position="123"/>
    </location>
</feature>
<name>A0A9Q4KUL4_9EURY</name>
<dbReference type="SUPFAM" id="SSF82689">
    <property type="entry name" value="Mechanosensitive channel protein MscS (YggB), C-terminal domain"/>
    <property type="match status" value="1"/>
</dbReference>
<evidence type="ECO:0000256" key="2">
    <source>
        <dbReference type="ARBA" id="ARBA00008017"/>
    </source>
</evidence>
<evidence type="ECO:0000313" key="13">
    <source>
        <dbReference type="Proteomes" id="UP001143747"/>
    </source>
</evidence>
<evidence type="ECO:0000259" key="10">
    <source>
        <dbReference type="Pfam" id="PF21082"/>
    </source>
</evidence>
<keyword evidence="5 8" id="KW-1133">Transmembrane helix</keyword>
<keyword evidence="4 8" id="KW-0812">Transmembrane</keyword>
<dbReference type="RefSeq" id="WP_274924200.1">
    <property type="nucleotide sequence ID" value="NZ_JAKELO010000002.1"/>
</dbReference>
<dbReference type="PANTHER" id="PTHR30221">
    <property type="entry name" value="SMALL-CONDUCTANCE MECHANOSENSITIVE CHANNEL"/>
    <property type="match status" value="1"/>
</dbReference>
<evidence type="ECO:0000256" key="6">
    <source>
        <dbReference type="ARBA" id="ARBA00023136"/>
    </source>
</evidence>
<dbReference type="InterPro" id="IPR049278">
    <property type="entry name" value="MS_channel_C"/>
</dbReference>
<dbReference type="InterPro" id="IPR010920">
    <property type="entry name" value="LSM_dom_sf"/>
</dbReference>
<comment type="similarity">
    <text evidence="2">Belongs to the MscS (TC 1.A.23) family.</text>
</comment>
<evidence type="ECO:0000256" key="4">
    <source>
        <dbReference type="ARBA" id="ARBA00022692"/>
    </source>
</evidence>
<reference evidence="12" key="1">
    <citation type="submission" date="2022-01" db="EMBL/GenBank/DDBJ databases">
        <title>Draft genome of Methanogenium marinum DSM 15558.</title>
        <authorList>
            <person name="Chen S.-C."/>
            <person name="You Y.-T."/>
        </authorList>
    </citation>
    <scope>NUCLEOTIDE SEQUENCE</scope>
    <source>
        <strain evidence="12">DSM 15558</strain>
    </source>
</reference>
<dbReference type="AlphaFoldDB" id="A0A9Q4KUL4"/>
<dbReference type="InterPro" id="IPR049142">
    <property type="entry name" value="MS_channel_1st"/>
</dbReference>
<evidence type="ECO:0000256" key="1">
    <source>
        <dbReference type="ARBA" id="ARBA00004651"/>
    </source>
</evidence>
<dbReference type="Gene3D" id="2.30.30.60">
    <property type="match status" value="1"/>
</dbReference>
<dbReference type="InterPro" id="IPR045275">
    <property type="entry name" value="MscS_archaea/bacteria_type"/>
</dbReference>
<evidence type="ECO:0000256" key="5">
    <source>
        <dbReference type="ARBA" id="ARBA00022989"/>
    </source>
</evidence>
<dbReference type="Pfam" id="PF00924">
    <property type="entry name" value="MS_channel_2nd"/>
    <property type="match status" value="1"/>
</dbReference>
<dbReference type="Gene3D" id="3.30.70.100">
    <property type="match status" value="1"/>
</dbReference>
<dbReference type="GO" id="GO:0008381">
    <property type="term" value="F:mechanosensitive monoatomic ion channel activity"/>
    <property type="evidence" value="ECO:0007669"/>
    <property type="project" value="InterPro"/>
</dbReference>
<dbReference type="PANTHER" id="PTHR30221:SF20">
    <property type="entry name" value="SMALL-CONDUCTANCE MECHANOSENSITIVE CHANNEL"/>
    <property type="match status" value="1"/>
</dbReference>
<feature type="transmembrane region" description="Helical" evidence="8">
    <location>
        <begin position="29"/>
        <end position="48"/>
    </location>
</feature>
<keyword evidence="3" id="KW-1003">Cell membrane</keyword>
<evidence type="ECO:0000313" key="12">
    <source>
        <dbReference type="EMBL" id="MDE4907551.1"/>
    </source>
</evidence>
<dbReference type="InterPro" id="IPR011014">
    <property type="entry name" value="MscS_channel_TM-2"/>
</dbReference>
<dbReference type="Proteomes" id="UP001143747">
    <property type="component" value="Unassembled WGS sequence"/>
</dbReference>
<keyword evidence="13" id="KW-1185">Reference proteome</keyword>
<dbReference type="EMBL" id="JAKELO010000002">
    <property type="protein sequence ID" value="MDE4907551.1"/>
    <property type="molecule type" value="Genomic_DNA"/>
</dbReference>
<dbReference type="SUPFAM" id="SSF50182">
    <property type="entry name" value="Sm-like ribonucleoproteins"/>
    <property type="match status" value="1"/>
</dbReference>
<dbReference type="GO" id="GO:0005886">
    <property type="term" value="C:plasma membrane"/>
    <property type="evidence" value="ECO:0007669"/>
    <property type="project" value="UniProtKB-SubCell"/>
</dbReference>
<evidence type="ECO:0000259" key="9">
    <source>
        <dbReference type="Pfam" id="PF00924"/>
    </source>
</evidence>
<feature type="domain" description="Mechanosensitive ion channel MscS C-terminal" evidence="10">
    <location>
        <begin position="184"/>
        <end position="265"/>
    </location>
</feature>
<proteinExistence type="inferred from homology"/>
<dbReference type="InterPro" id="IPR006685">
    <property type="entry name" value="MscS_channel_2nd"/>
</dbReference>
<gene>
    <name evidence="12" type="ORF">L0665_02850</name>
</gene>
<dbReference type="Pfam" id="PF21088">
    <property type="entry name" value="MS_channel_1st"/>
    <property type="match status" value="1"/>
</dbReference>
<organism evidence="12 13">
    <name type="scientific">Methanogenium marinum</name>
    <dbReference type="NCBI Taxonomy" id="348610"/>
    <lineage>
        <taxon>Archaea</taxon>
        <taxon>Methanobacteriati</taxon>
        <taxon>Methanobacteriota</taxon>
        <taxon>Stenosarchaea group</taxon>
        <taxon>Methanomicrobia</taxon>
        <taxon>Methanomicrobiales</taxon>
        <taxon>Methanomicrobiaceae</taxon>
        <taxon>Methanogenium</taxon>
    </lineage>
</organism>
<dbReference type="InterPro" id="IPR011066">
    <property type="entry name" value="MscS_channel_C_sf"/>
</dbReference>
<feature type="transmembrane region" description="Helical" evidence="8">
    <location>
        <begin position="69"/>
        <end position="87"/>
    </location>
</feature>
<keyword evidence="6 8" id="KW-0472">Membrane</keyword>
<comment type="caution">
    <text evidence="12">The sequence shown here is derived from an EMBL/GenBank/DDBJ whole genome shotgun (WGS) entry which is preliminary data.</text>
</comment>
<evidence type="ECO:0000256" key="7">
    <source>
        <dbReference type="SAM" id="MobiDB-lite"/>
    </source>
</evidence>
<dbReference type="SUPFAM" id="SSF82861">
    <property type="entry name" value="Mechanosensitive channel protein MscS (YggB), transmembrane region"/>
    <property type="match status" value="1"/>
</dbReference>
<dbReference type="Pfam" id="PF21082">
    <property type="entry name" value="MS_channel_3rd"/>
    <property type="match status" value="1"/>
</dbReference>
<evidence type="ECO:0000259" key="11">
    <source>
        <dbReference type="Pfam" id="PF21088"/>
    </source>
</evidence>
<comment type="subcellular location">
    <subcellularLocation>
        <location evidence="1">Cell membrane</location>
        <topology evidence="1">Multi-pass membrane protein</topology>
    </subcellularLocation>
</comment>
<protein>
    <submittedName>
        <fullName evidence="12">Mechanosensitive ion channel family protein</fullName>
    </submittedName>
</protein>
<evidence type="ECO:0000256" key="8">
    <source>
        <dbReference type="SAM" id="Phobius"/>
    </source>
</evidence>